<keyword evidence="2" id="KW-0540">Nuclease</keyword>
<dbReference type="Pfam" id="PF01934">
    <property type="entry name" value="HepT-like"/>
    <property type="match status" value="1"/>
</dbReference>
<dbReference type="EMBL" id="JASNVW010000003">
    <property type="protein sequence ID" value="MDK6028930.1"/>
    <property type="molecule type" value="Genomic_DNA"/>
</dbReference>
<comment type="similarity">
    <text evidence="4">Belongs to the HepT RNase toxin family.</text>
</comment>
<dbReference type="InterPro" id="IPR037038">
    <property type="entry name" value="HepT-like_sf"/>
</dbReference>
<evidence type="ECO:0000313" key="5">
    <source>
        <dbReference type="EMBL" id="MDK6028930.1"/>
    </source>
</evidence>
<dbReference type="RefSeq" id="WP_285274026.1">
    <property type="nucleotide sequence ID" value="NZ_JASNVW010000003.1"/>
</dbReference>
<dbReference type="GO" id="GO:0016787">
    <property type="term" value="F:hydrolase activity"/>
    <property type="evidence" value="ECO:0007669"/>
    <property type="project" value="UniProtKB-KW"/>
</dbReference>
<dbReference type="PANTHER" id="PTHR33397:SF5">
    <property type="entry name" value="RNASE YUTE-RELATED"/>
    <property type="match status" value="1"/>
</dbReference>
<evidence type="ECO:0000256" key="2">
    <source>
        <dbReference type="ARBA" id="ARBA00022722"/>
    </source>
</evidence>
<comment type="caution">
    <text evidence="5">The sequence shown here is derived from an EMBL/GenBank/DDBJ whole genome shotgun (WGS) entry which is preliminary data.</text>
</comment>
<accession>A0ABD4Z9H3</accession>
<dbReference type="AlphaFoldDB" id="A0ABD4Z9H3"/>
<evidence type="ECO:0000256" key="1">
    <source>
        <dbReference type="ARBA" id="ARBA00022649"/>
    </source>
</evidence>
<dbReference type="InterPro" id="IPR008201">
    <property type="entry name" value="HepT-like"/>
</dbReference>
<evidence type="ECO:0000256" key="3">
    <source>
        <dbReference type="ARBA" id="ARBA00022801"/>
    </source>
</evidence>
<proteinExistence type="inferred from homology"/>
<sequence>MSSETSIKCVEELKGRGVIRSEDAEFIKRVVRFRNNILVHGYASIDIERVKRVIETRGYAKAFQIIEELHKRLEESKLVDP</sequence>
<keyword evidence="1" id="KW-1277">Toxin-antitoxin system</keyword>
<name>A0ABD4Z9H3_9CREN</name>
<reference evidence="5 6" key="1">
    <citation type="submission" date="2023-05" db="EMBL/GenBank/DDBJ databases">
        <title>A new hyperthermophilic archaea 'Ignisphaera cupida' sp. nov. and description of the family 'Ignisphaeraceae' fam. nov.</title>
        <authorList>
            <person name="Podosokorskaya O.A."/>
            <person name="Elcheninov A.G."/>
            <person name="Klukina A."/>
            <person name="Merkel A.Y."/>
        </authorList>
    </citation>
    <scope>NUCLEOTIDE SEQUENCE [LARGE SCALE GENOMIC DNA]</scope>
    <source>
        <strain evidence="5 6">4213-co</strain>
    </source>
</reference>
<dbReference type="Gene3D" id="1.20.120.580">
    <property type="entry name" value="bsu32300-like"/>
    <property type="match status" value="1"/>
</dbReference>
<keyword evidence="3" id="KW-0378">Hydrolase</keyword>
<evidence type="ECO:0000256" key="4">
    <source>
        <dbReference type="ARBA" id="ARBA00024207"/>
    </source>
</evidence>
<keyword evidence="6" id="KW-1185">Reference proteome</keyword>
<dbReference type="Proteomes" id="UP001529235">
    <property type="component" value="Unassembled WGS sequence"/>
</dbReference>
<dbReference type="InterPro" id="IPR052379">
    <property type="entry name" value="Type_VII_TA_RNase"/>
</dbReference>
<dbReference type="PANTHER" id="PTHR33397">
    <property type="entry name" value="UPF0331 PROTEIN YUTE"/>
    <property type="match status" value="1"/>
</dbReference>
<dbReference type="GO" id="GO:0004518">
    <property type="term" value="F:nuclease activity"/>
    <property type="evidence" value="ECO:0007669"/>
    <property type="project" value="UniProtKB-KW"/>
</dbReference>
<protein>
    <submittedName>
        <fullName evidence="5">DUF86 domain-containing protein</fullName>
    </submittedName>
</protein>
<gene>
    <name evidence="5" type="ORF">QPL79_06100</name>
</gene>
<organism evidence="5 6">
    <name type="scientific">Ignisphaera cupida</name>
    <dbReference type="NCBI Taxonomy" id="3050454"/>
    <lineage>
        <taxon>Archaea</taxon>
        <taxon>Thermoproteota</taxon>
        <taxon>Thermoprotei</taxon>
        <taxon>Desulfurococcales</taxon>
        <taxon>Desulfurococcaceae</taxon>
        <taxon>Ignisphaera</taxon>
    </lineage>
</organism>
<evidence type="ECO:0000313" key="6">
    <source>
        <dbReference type="Proteomes" id="UP001529235"/>
    </source>
</evidence>